<gene>
    <name evidence="3" type="ordered locus">Spiaf_0824</name>
</gene>
<dbReference type="GO" id="GO:0015977">
    <property type="term" value="P:carbon fixation"/>
    <property type="evidence" value="ECO:0007669"/>
    <property type="project" value="InterPro"/>
</dbReference>
<dbReference type="Proteomes" id="UP000007383">
    <property type="component" value="Chromosome"/>
</dbReference>
<dbReference type="RefSeq" id="WP_014454914.1">
    <property type="nucleotide sequence ID" value="NC_017098.1"/>
</dbReference>
<dbReference type="GO" id="GO:0008964">
    <property type="term" value="F:phosphoenolpyruvate carboxylase activity"/>
    <property type="evidence" value="ECO:0007669"/>
    <property type="project" value="InterPro"/>
</dbReference>
<accession>H9UHC4</accession>
<dbReference type="EMBL" id="CP003282">
    <property type="protein sequence ID" value="AFG36917.1"/>
    <property type="molecule type" value="Genomic_DNA"/>
</dbReference>
<dbReference type="PATRIC" id="fig|889378.3.peg.827"/>
<dbReference type="eggNOG" id="COG2352">
    <property type="taxonomic scope" value="Bacteria"/>
</dbReference>
<dbReference type="PANTHER" id="PTHR30523:SF6">
    <property type="entry name" value="PHOSPHOENOLPYRUVATE CARBOXYLASE"/>
    <property type="match status" value="1"/>
</dbReference>
<protein>
    <recommendedName>
        <fullName evidence="2">Phosphoenolpyruvate carboxylase</fullName>
    </recommendedName>
</protein>
<reference evidence="4" key="1">
    <citation type="journal article" date="2013" name="Stand. Genomic Sci.">
        <title>Complete genome sequence of the halophilic bacterium Spirochaeta africana type strain (Z-7692(T)) from the alkaline Lake Magadi in the East African Rift.</title>
        <authorList>
            <person name="Liolos K."/>
            <person name="Abt B."/>
            <person name="Scheuner C."/>
            <person name="Teshima H."/>
            <person name="Held B."/>
            <person name="Lapidus A."/>
            <person name="Nolan M."/>
            <person name="Lucas S."/>
            <person name="Deshpande S."/>
            <person name="Cheng J.F."/>
            <person name="Tapia R."/>
            <person name="Goodwin L.A."/>
            <person name="Pitluck S."/>
            <person name="Pagani I."/>
            <person name="Ivanova N."/>
            <person name="Mavromatis K."/>
            <person name="Mikhailova N."/>
            <person name="Huntemann M."/>
            <person name="Pati A."/>
            <person name="Chen A."/>
            <person name="Palaniappan K."/>
            <person name="Land M."/>
            <person name="Rohde M."/>
            <person name="Tindall B.J."/>
            <person name="Detter J.C."/>
            <person name="Goker M."/>
            <person name="Bristow J."/>
            <person name="Eisen J.A."/>
            <person name="Markowitz V."/>
            <person name="Hugenholtz P."/>
            <person name="Woyke T."/>
            <person name="Klenk H.P."/>
            <person name="Kyrpides N.C."/>
        </authorList>
    </citation>
    <scope>NUCLEOTIDE SEQUENCE</scope>
    <source>
        <strain evidence="4">ATCC 700263 / DSM 8902 / Z-7692</strain>
    </source>
</reference>
<dbReference type="Pfam" id="PF00311">
    <property type="entry name" value="PEPcase"/>
    <property type="match status" value="1"/>
</dbReference>
<dbReference type="STRING" id="889378.Spiaf_0824"/>
<dbReference type="GO" id="GO:0005829">
    <property type="term" value="C:cytosol"/>
    <property type="evidence" value="ECO:0007669"/>
    <property type="project" value="TreeGrafter"/>
</dbReference>
<dbReference type="PRINTS" id="PR00150">
    <property type="entry name" value="PEPCARBXLASE"/>
</dbReference>
<dbReference type="HOGENOM" id="CLU_006557_2_0_12"/>
<dbReference type="Gene3D" id="1.20.1440.90">
    <property type="entry name" value="Phosphoenolpyruvate/pyruvate domain"/>
    <property type="match status" value="1"/>
</dbReference>
<evidence type="ECO:0000256" key="2">
    <source>
        <dbReference type="ARBA" id="ARBA00022419"/>
    </source>
</evidence>
<dbReference type="PANTHER" id="PTHR30523">
    <property type="entry name" value="PHOSPHOENOLPYRUVATE CARBOXYLASE"/>
    <property type="match status" value="1"/>
</dbReference>
<name>H9UHC4_SPIAZ</name>
<dbReference type="InterPro" id="IPR015813">
    <property type="entry name" value="Pyrv/PenolPyrv_kinase-like_dom"/>
</dbReference>
<evidence type="ECO:0000313" key="3">
    <source>
        <dbReference type="EMBL" id="AFG36917.1"/>
    </source>
</evidence>
<dbReference type="GO" id="GO:0006099">
    <property type="term" value="P:tricarboxylic acid cycle"/>
    <property type="evidence" value="ECO:0007669"/>
    <property type="project" value="InterPro"/>
</dbReference>
<evidence type="ECO:0000313" key="4">
    <source>
        <dbReference type="Proteomes" id="UP000007383"/>
    </source>
</evidence>
<sequence length="892" mass="100650">MERLEAFQEHVSMKFQLYNGLLLHMPFPEVRESGMLLPLFSSACKQGMESGEPPQQIVRSFLGHATGADNSAQPGAAAGDLDDSDIDPLFSLLRLIERQVVLFDSLEDAGFTRIHDMKGPGTLQDLLNRIERKDKTQAYREFLDSYAVRVVLTAHPTQFYTDEVLTILTDLADSVEQNELRNVHDYLLQLAQTRFKNPQKPTPLEEAHSLMWILEHVMYRVIPEIHARMVDALNVDHARRLEYPGKILLGFWPGGDRDGNPYVTADLTEQVAELLRTAILRLYLQDFLQIRRRLTFTSVVDDMERIQRRLEAAVQGCGAFVGEYEAYDTPEELRADLLQVYQAVMQENGGLFSDRVAGLIYKVQCFGFHFASLDVRQDSSIHERVWGRLLPLLQDAGVAETSAPYAELAEPDRVAVLGRICEQLQGVEPERRKQWCRSWADAIEQDDDHVAADVLRSLAAIRVIQNRNGEHGAHRYIISNTQSDSHVLEVLALSLLSGIASGEIPLDVVPLFETIEDLHNADAVMRRLYAHPLYREHLRSRGDDQTIMLGFSDGTKDGGYLTANWEIYRAKERLTDLGRQQNIRVAFFDGRGGPPARGGGNTHKFYRSLGREIDSSSIQLTIQGQTITSMYGMPAAASYNLEQIVSAGIENNLFVTDYMQLSDEDRSLLDELSRRARAAYRRLRDNPVFVKYLEKMTPLTYYGRTNIGSRPVKRGGTSELSLSDLRAIPFVGGWSQSKLNVPGYYGFGTALRELEAEGRLDELQRLCAGNLFFRTIIENSMQSLTKANFRLTAAHSQDPVFGDFWRGLKQEAEQTRKLLIAITGQGDLLDTDPVIRASIEMRESMILPSLVIQQFALSEIRQLPEDHPLRPRLEKLVVKSLAIGVNASRNSV</sequence>
<proteinExistence type="predicted"/>
<dbReference type="SUPFAM" id="SSF51621">
    <property type="entry name" value="Phosphoenolpyruvate/pyruvate domain"/>
    <property type="match status" value="1"/>
</dbReference>
<keyword evidence="4" id="KW-1185">Reference proteome</keyword>
<comment type="function">
    <text evidence="1">Forms oxaloacetate, a four-carbon dicarboxylic acid source for the tricarboxylic acid cycle.</text>
</comment>
<keyword evidence="3" id="KW-0670">Pyruvate</keyword>
<dbReference type="AlphaFoldDB" id="H9UHC4"/>
<dbReference type="OrthoDB" id="9768133at2"/>
<dbReference type="KEGG" id="sfc:Spiaf_0824"/>
<organism evidence="3 4">
    <name type="scientific">Spirochaeta africana (strain ATCC 700263 / DSM 8902 / Z-7692)</name>
    <dbReference type="NCBI Taxonomy" id="889378"/>
    <lineage>
        <taxon>Bacteria</taxon>
        <taxon>Pseudomonadati</taxon>
        <taxon>Spirochaetota</taxon>
        <taxon>Spirochaetia</taxon>
        <taxon>Spirochaetales</taxon>
        <taxon>Spirochaetaceae</taxon>
        <taxon>Spirochaeta</taxon>
    </lineage>
</organism>
<evidence type="ECO:0000256" key="1">
    <source>
        <dbReference type="ARBA" id="ARBA00003670"/>
    </source>
</evidence>
<dbReference type="InterPro" id="IPR021135">
    <property type="entry name" value="PEP_COase"/>
</dbReference>